<feature type="region of interest" description="Disordered" evidence="1">
    <location>
        <begin position="300"/>
        <end position="328"/>
    </location>
</feature>
<dbReference type="OrthoDB" id="17303at2"/>
<dbReference type="eggNOG" id="COG1073">
    <property type="taxonomic scope" value="Bacteria"/>
</dbReference>
<proteinExistence type="predicted"/>
<dbReference type="AlphaFoldDB" id="F8KVV6"/>
<dbReference type="Proteomes" id="UP000000495">
    <property type="component" value="Chromosome"/>
</dbReference>
<dbReference type="STRING" id="765952.PUV_02980"/>
<dbReference type="PANTHER" id="PTHR12277:SF81">
    <property type="entry name" value="PROTEIN ABHD13"/>
    <property type="match status" value="1"/>
</dbReference>
<evidence type="ECO:0000313" key="2">
    <source>
        <dbReference type="EMBL" id="CCB85248.1"/>
    </source>
</evidence>
<evidence type="ECO:0000256" key="1">
    <source>
        <dbReference type="SAM" id="MobiDB-lite"/>
    </source>
</evidence>
<dbReference type="RefSeq" id="WP_013924255.1">
    <property type="nucleotide sequence ID" value="NC_015702.1"/>
</dbReference>
<gene>
    <name evidence="2" type="ordered locus">PUV_02980</name>
</gene>
<dbReference type="Gene3D" id="3.40.50.1820">
    <property type="entry name" value="alpha/beta hydrolase"/>
    <property type="match status" value="1"/>
</dbReference>
<dbReference type="InterPro" id="IPR008536">
    <property type="entry name" value="DUF818"/>
</dbReference>
<feature type="compositionally biased region" description="Basic and acidic residues" evidence="1">
    <location>
        <begin position="319"/>
        <end position="328"/>
    </location>
</feature>
<accession>F8KVV6</accession>
<dbReference type="InterPro" id="IPR029058">
    <property type="entry name" value="AB_hydrolase_fold"/>
</dbReference>
<organism evidence="2 3">
    <name type="scientific">Parachlamydia acanthamoebae (strain UV7)</name>
    <dbReference type="NCBI Taxonomy" id="765952"/>
    <lineage>
        <taxon>Bacteria</taxon>
        <taxon>Pseudomonadati</taxon>
        <taxon>Chlamydiota</taxon>
        <taxon>Chlamydiia</taxon>
        <taxon>Parachlamydiales</taxon>
        <taxon>Parachlamydiaceae</taxon>
        <taxon>Parachlamydia</taxon>
    </lineage>
</organism>
<dbReference type="HOGENOM" id="CLU_713394_0_0_0"/>
<dbReference type="KEGG" id="puv:PUV_02980"/>
<sequence length="387" mass="44209">MQTERFGPPVFSVQNHQDIFKIQEKKELEKAKKSKITHKLLAPLFFLPRVAKRGLQKLVGKIILPSQFSSKKTLDEYYDAATGPLFSKNQNRFTIQTADGVKLDTMTITHASEAAKDPKDQKWLVFFNGNGMTYEEMVPELQILFGRLGVNIYTGNYRGVGYSEKSPSKAEDLVIDGEAMVQYLLNQGIQPENIVLYGWSLGGAVATHVAALHQNEEFPEKGIRLVNDRSFSTLKKEVSHLLPVIGGLASRLIGPLKWNLNSLENWKKIDNNNKALLFHKDDPVIPYKASLYKGLKESSMSEDDKKAKKERRKFKAKKRDYDKNYPQDYKPDTYIRSRGKYNNRLYGNAHVTPPSFLDVYDDLWDSNGISLLDTIRKLLNIQKADFR</sequence>
<name>F8KVV6_PARAV</name>
<keyword evidence="3" id="KW-1185">Reference proteome</keyword>
<feature type="compositionally biased region" description="Basic residues" evidence="1">
    <location>
        <begin position="308"/>
        <end position="318"/>
    </location>
</feature>
<dbReference type="EMBL" id="FR872580">
    <property type="protein sequence ID" value="CCB85248.1"/>
    <property type="molecule type" value="Genomic_DNA"/>
</dbReference>
<dbReference type="SUPFAM" id="SSF53474">
    <property type="entry name" value="alpha/beta-Hydrolases"/>
    <property type="match status" value="1"/>
</dbReference>
<dbReference type="Pfam" id="PF05677">
    <property type="entry name" value="DUF818"/>
    <property type="match status" value="1"/>
</dbReference>
<evidence type="ECO:0000313" key="3">
    <source>
        <dbReference type="Proteomes" id="UP000000495"/>
    </source>
</evidence>
<reference evidence="2 3" key="2">
    <citation type="journal article" date="2011" name="Mol. Biol. Evol.">
        <title>Unity in variety--the pan-genome of the Chlamydiae.</title>
        <authorList>
            <person name="Collingro A."/>
            <person name="Tischler P."/>
            <person name="Weinmaier T."/>
            <person name="Penz T."/>
            <person name="Heinz E."/>
            <person name="Brunham R.C."/>
            <person name="Read T.D."/>
            <person name="Bavoil P.M."/>
            <person name="Sachse K."/>
            <person name="Kahane S."/>
            <person name="Friedman M.G."/>
            <person name="Rattei T."/>
            <person name="Myers G.S."/>
            <person name="Horn M."/>
        </authorList>
    </citation>
    <scope>NUCLEOTIDE SEQUENCE [LARGE SCALE GENOMIC DNA]</scope>
    <source>
        <strain evidence="3">UV7</strain>
    </source>
</reference>
<reference key="1">
    <citation type="journal article" date="2011" name="Mol. Biol. Evol.">
        <title>Unity in variety -- the pan-genome of the Chlamydiae.</title>
        <authorList>
            <person name="Collingro A."/>
            <person name="Tischler P."/>
            <person name="Weinmaier T."/>
            <person name="Penz T."/>
            <person name="Heinz E."/>
            <person name="Brunham R.C."/>
            <person name="Read T.D."/>
            <person name="Bavoil P.M."/>
            <person name="Sachse K."/>
            <person name="Kahane S."/>
            <person name="Friedman M.G."/>
            <person name="Rattei T."/>
            <person name="Myers G.S.A."/>
            <person name="Horn M."/>
        </authorList>
    </citation>
    <scope>NUCLEOTIDE SEQUENCE</scope>
    <source>
        <strain>UV7</strain>
    </source>
</reference>
<protein>
    <recommendedName>
        <fullName evidence="4">Protein bem46</fullName>
    </recommendedName>
</protein>
<dbReference type="PANTHER" id="PTHR12277">
    <property type="entry name" value="ALPHA/BETA HYDROLASE DOMAIN-CONTAINING PROTEIN"/>
    <property type="match status" value="1"/>
</dbReference>
<evidence type="ECO:0008006" key="4">
    <source>
        <dbReference type="Google" id="ProtNLM"/>
    </source>
</evidence>